<protein>
    <submittedName>
        <fullName evidence="1">Uncharacterized protein</fullName>
    </submittedName>
</protein>
<dbReference type="PANTHER" id="PTHR20977">
    <property type="entry name" value="AT13385P-RELATED"/>
    <property type="match status" value="1"/>
</dbReference>
<dbReference type="SMART" id="SM00689">
    <property type="entry name" value="DM6"/>
    <property type="match status" value="1"/>
</dbReference>
<evidence type="ECO:0000313" key="1">
    <source>
        <dbReference type="EMBL" id="KAH8384702.1"/>
    </source>
</evidence>
<gene>
    <name evidence="1" type="ORF">KR093_005647</name>
</gene>
<reference evidence="1" key="1">
    <citation type="journal article" date="2021" name="Mol. Ecol. Resour.">
        <title>Phylogenomic analyses of the genus Drosophila reveals genomic signals of climate adaptation.</title>
        <authorList>
            <person name="Li F."/>
            <person name="Rane R.V."/>
            <person name="Luria V."/>
            <person name="Xiong Z."/>
            <person name="Chen J."/>
            <person name="Li Z."/>
            <person name="Catullo R.A."/>
            <person name="Griffin P.C."/>
            <person name="Schiffer M."/>
            <person name="Pearce S."/>
            <person name="Lee S.F."/>
            <person name="McElroy K."/>
            <person name="Stocker A."/>
            <person name="Shirriffs J."/>
            <person name="Cockerell F."/>
            <person name="Coppin C."/>
            <person name="Sgro C.M."/>
            <person name="Karger A."/>
            <person name="Cain J.W."/>
            <person name="Weber J.A."/>
            <person name="Santpere G."/>
            <person name="Kirschner M.W."/>
            <person name="Hoffmann A.A."/>
            <person name="Oakeshott J.G."/>
            <person name="Zhang G."/>
        </authorList>
    </citation>
    <scope>NUCLEOTIDE SEQUENCE</scope>
    <source>
        <strain evidence="1">BGI-SZ-2011g</strain>
    </source>
</reference>
<name>A0AAD4K7U3_9MUSC</name>
<organism evidence="1 2">
    <name type="scientific">Drosophila rubida</name>
    <dbReference type="NCBI Taxonomy" id="30044"/>
    <lineage>
        <taxon>Eukaryota</taxon>
        <taxon>Metazoa</taxon>
        <taxon>Ecdysozoa</taxon>
        <taxon>Arthropoda</taxon>
        <taxon>Hexapoda</taxon>
        <taxon>Insecta</taxon>
        <taxon>Pterygota</taxon>
        <taxon>Neoptera</taxon>
        <taxon>Endopterygota</taxon>
        <taxon>Diptera</taxon>
        <taxon>Brachycera</taxon>
        <taxon>Muscomorpha</taxon>
        <taxon>Ephydroidea</taxon>
        <taxon>Drosophilidae</taxon>
        <taxon>Drosophila</taxon>
    </lineage>
</organism>
<keyword evidence="2" id="KW-1185">Reference proteome</keyword>
<proteinExistence type="predicted"/>
<comment type="caution">
    <text evidence="1">The sequence shown here is derived from an EMBL/GenBank/DDBJ whole genome shotgun (WGS) entry which is preliminary data.</text>
</comment>
<dbReference type="Pfam" id="PF07248">
    <property type="entry name" value="DUF1431"/>
    <property type="match status" value="1"/>
</dbReference>
<dbReference type="Proteomes" id="UP001200034">
    <property type="component" value="Unassembled WGS sequence"/>
</dbReference>
<dbReference type="EMBL" id="JAJJHW010000681">
    <property type="protein sequence ID" value="KAH8384702.1"/>
    <property type="molecule type" value="Genomic_DNA"/>
</dbReference>
<sequence>MRMPNPLKCSKALLRSIQLQRNLTNGCRLTVVRNRSDECKRVTPQTKEKKKCRMPVVIEPEYFKTPDPCKTDEEMKTERSLGVYMRCNPPYRPLCMGPCFNEPRLDSTLYRPSKTLDKEYKKYWVDCVIERAPKRSCNVSLPEIVRRPRRKPICSPPPPPSKGWPTMKPLACRPLKPGPAISESRCIKNPLCECPKAKKITRCRIRPKDQATVKRQLTRYPSFSECQNVELNKEPVTECHKNISICEIWRVFKARHS</sequence>
<dbReference type="AlphaFoldDB" id="A0AAD4K7U3"/>
<dbReference type="InterPro" id="IPR006611">
    <property type="entry name" value="DUF1431_DROsp"/>
</dbReference>
<dbReference type="PANTHER" id="PTHR20977:SF0">
    <property type="entry name" value="AT13385P-RELATED"/>
    <property type="match status" value="1"/>
</dbReference>
<evidence type="ECO:0000313" key="2">
    <source>
        <dbReference type="Proteomes" id="UP001200034"/>
    </source>
</evidence>
<accession>A0AAD4K7U3</accession>